<protein>
    <recommendedName>
        <fullName evidence="3">Extracellular protein</fullName>
    </recommendedName>
</protein>
<dbReference type="EMBL" id="JAAVSD010000034">
    <property type="protein sequence ID" value="NLR30524.1"/>
    <property type="molecule type" value="Genomic_DNA"/>
</dbReference>
<evidence type="ECO:0000313" key="2">
    <source>
        <dbReference type="Proteomes" id="UP000707477"/>
    </source>
</evidence>
<dbReference type="SUPFAM" id="SSF75011">
    <property type="entry name" value="3-carboxy-cis,cis-mucoante lactonizing enzyme"/>
    <property type="match status" value="1"/>
</dbReference>
<reference evidence="1 2" key="1">
    <citation type="submission" date="2020-03" db="EMBL/GenBank/DDBJ databases">
        <authorList>
            <person name="Zhang Z."/>
            <person name="Guo Z."/>
            <person name="Hou Q."/>
            <person name="Shen X."/>
        </authorList>
    </citation>
    <scope>NUCLEOTIDE SEQUENCE [LARGE SCALE GENOMIC DNA]</scope>
    <source>
        <strain evidence="1 2">HBUAS51329</strain>
    </source>
</reference>
<keyword evidence="2" id="KW-1185">Reference proteome</keyword>
<comment type="caution">
    <text evidence="1">The sequence shown here is derived from an EMBL/GenBank/DDBJ whole genome shotgun (WGS) entry which is preliminary data.</text>
</comment>
<dbReference type="Proteomes" id="UP000707477">
    <property type="component" value="Unassembled WGS sequence"/>
</dbReference>
<accession>A0ABX1L820</accession>
<evidence type="ECO:0008006" key="3">
    <source>
        <dbReference type="Google" id="ProtNLM"/>
    </source>
</evidence>
<organism evidence="1 2">
    <name type="scientific">Levilactobacillus tujiorum</name>
    <dbReference type="NCBI Taxonomy" id="2912243"/>
    <lineage>
        <taxon>Bacteria</taxon>
        <taxon>Bacillati</taxon>
        <taxon>Bacillota</taxon>
        <taxon>Bacilli</taxon>
        <taxon>Lactobacillales</taxon>
        <taxon>Lactobacillaceae</taxon>
        <taxon>Levilactobacillus</taxon>
    </lineage>
</organism>
<gene>
    <name evidence="1" type="ORF">HEQ44_10035</name>
</gene>
<name>A0ABX1L820_9LACO</name>
<sequence length="369" mass="41091">MRRNYLLGTLIVSLGLGIGLTLTTVPAHAMATFDQSSAALAAPVAQRPLDDQQVHFVPVPSHYAQAANPHGINTIASNRGAAVKFTTKYLLPTPGYRHEAWGDPQSMTVVGRYLYILYCPTAWHNRGRIVRYDMEKLSSLGATPQQLQRVYTTAANHSAKERQLRTAIKVGPVFVTGHGQSLAFDWKTHQLYMWCDRESAPRIPINQYGYLQQVSAATLSPVHRIRFRLRAGDFSVPGGHVLAFDHQGRAYFWSRPDAGGAYIYQGKIRRNHVDFRLTSQELTHAPGTCVQSMAFNPQNDRLYLVADESIASLPVAKLAGRGHLTSHDVTWTHFASKREFEGLSFGQDGRAYLLSNHQPEVLVGNTLSW</sequence>
<proteinExistence type="predicted"/>
<evidence type="ECO:0000313" key="1">
    <source>
        <dbReference type="EMBL" id="NLR30524.1"/>
    </source>
</evidence>